<evidence type="ECO:0000256" key="1">
    <source>
        <dbReference type="SAM" id="MobiDB-lite"/>
    </source>
</evidence>
<feature type="region of interest" description="Disordered" evidence="1">
    <location>
        <begin position="34"/>
        <end position="87"/>
    </location>
</feature>
<accession>A0ABQ5KSZ5</accession>
<proteinExistence type="predicted"/>
<dbReference type="EMBL" id="BQXS01003703">
    <property type="protein sequence ID" value="GKT35136.1"/>
    <property type="molecule type" value="Genomic_DNA"/>
</dbReference>
<dbReference type="Proteomes" id="UP001057375">
    <property type="component" value="Unassembled WGS sequence"/>
</dbReference>
<feature type="compositionally biased region" description="Basic and acidic residues" evidence="1">
    <location>
        <begin position="66"/>
        <end position="76"/>
    </location>
</feature>
<reference evidence="2" key="1">
    <citation type="submission" date="2022-03" db="EMBL/GenBank/DDBJ databases">
        <title>Draft genome sequence of Aduncisulcus paluster, a free-living microaerophilic Fornicata.</title>
        <authorList>
            <person name="Yuyama I."/>
            <person name="Kume K."/>
            <person name="Tamura T."/>
            <person name="Inagaki Y."/>
            <person name="Hashimoto T."/>
        </authorList>
    </citation>
    <scope>NUCLEOTIDE SEQUENCE</scope>
    <source>
        <strain evidence="2">NY0171</strain>
    </source>
</reference>
<organism evidence="2 3">
    <name type="scientific">Aduncisulcus paluster</name>
    <dbReference type="NCBI Taxonomy" id="2918883"/>
    <lineage>
        <taxon>Eukaryota</taxon>
        <taxon>Metamonada</taxon>
        <taxon>Carpediemonas-like organisms</taxon>
        <taxon>Aduncisulcus</taxon>
    </lineage>
</organism>
<feature type="region of interest" description="Disordered" evidence="1">
    <location>
        <begin position="119"/>
        <end position="170"/>
    </location>
</feature>
<sequence>MEEGRDNASELEEESISVVNSPWMSKTVGEELNPIHENGKGFSSRQLSAHPWGTEQGQLNDNFVFRSDRSYNDKKGSQSVGPGVESCGEVGRDLYHLSGESDEEVNGGELVILGMGISHNTEVPPEARKVTGPTLEGGDCGCGGIAGRYSKGSRVNPSLSSARGTRGTRG</sequence>
<comment type="caution">
    <text evidence="2">The sequence shown here is derived from an EMBL/GenBank/DDBJ whole genome shotgun (WGS) entry which is preliminary data.</text>
</comment>
<evidence type="ECO:0000313" key="2">
    <source>
        <dbReference type="EMBL" id="GKT35136.1"/>
    </source>
</evidence>
<keyword evidence="3" id="KW-1185">Reference proteome</keyword>
<evidence type="ECO:0000313" key="3">
    <source>
        <dbReference type="Proteomes" id="UP001057375"/>
    </source>
</evidence>
<name>A0ABQ5KSZ5_9EUKA</name>
<protein>
    <submittedName>
        <fullName evidence="2">Uncharacterized protein</fullName>
    </submittedName>
</protein>
<gene>
    <name evidence="2" type="ORF">ADUPG1_002931</name>
</gene>
<feature type="compositionally biased region" description="Polar residues" evidence="1">
    <location>
        <begin position="153"/>
        <end position="163"/>
    </location>
</feature>